<gene>
    <name evidence="1" type="ORF">SK128_004534</name>
</gene>
<evidence type="ECO:0000313" key="2">
    <source>
        <dbReference type="Proteomes" id="UP001381693"/>
    </source>
</evidence>
<dbReference type="Proteomes" id="UP001381693">
    <property type="component" value="Unassembled WGS sequence"/>
</dbReference>
<proteinExistence type="predicted"/>
<sequence length="202" mass="22778">MFRTGRGIAACFGGARARIKWTIQTEHPSLTFAAIATTSKKLQTEEDTLEDLKTKTNLANSKDVSTLLHSCVQHNSSARAYQVLQTLSDLVEVKKIDFKKDVEQDVNFSKLLSLIERESSTSSPLIVLTGLKNLLKLGISPEAYVVHWWCGSRWLLPLEVGEEFEAIRIPADFYAIGNNESTPMEGKLVSKYQKFSRKFYLF</sequence>
<accession>A0AAN8XJ90</accession>
<organism evidence="1 2">
    <name type="scientific">Halocaridina rubra</name>
    <name type="common">Hawaiian red shrimp</name>
    <dbReference type="NCBI Taxonomy" id="373956"/>
    <lineage>
        <taxon>Eukaryota</taxon>
        <taxon>Metazoa</taxon>
        <taxon>Ecdysozoa</taxon>
        <taxon>Arthropoda</taxon>
        <taxon>Crustacea</taxon>
        <taxon>Multicrustacea</taxon>
        <taxon>Malacostraca</taxon>
        <taxon>Eumalacostraca</taxon>
        <taxon>Eucarida</taxon>
        <taxon>Decapoda</taxon>
        <taxon>Pleocyemata</taxon>
        <taxon>Caridea</taxon>
        <taxon>Atyoidea</taxon>
        <taxon>Atyidae</taxon>
        <taxon>Halocaridina</taxon>
    </lineage>
</organism>
<name>A0AAN8XJ90_HALRR</name>
<evidence type="ECO:0000313" key="1">
    <source>
        <dbReference type="EMBL" id="KAK7082668.1"/>
    </source>
</evidence>
<reference evidence="1 2" key="1">
    <citation type="submission" date="2023-11" db="EMBL/GenBank/DDBJ databases">
        <title>Halocaridina rubra genome assembly.</title>
        <authorList>
            <person name="Smith C."/>
        </authorList>
    </citation>
    <scope>NUCLEOTIDE SEQUENCE [LARGE SCALE GENOMIC DNA]</scope>
    <source>
        <strain evidence="1">EP-1</strain>
        <tissue evidence="1">Whole</tissue>
    </source>
</reference>
<dbReference type="EMBL" id="JAXCGZ010003926">
    <property type="protein sequence ID" value="KAK7082668.1"/>
    <property type="molecule type" value="Genomic_DNA"/>
</dbReference>
<keyword evidence="2" id="KW-1185">Reference proteome</keyword>
<protein>
    <submittedName>
        <fullName evidence="1">Uncharacterized protein</fullName>
    </submittedName>
</protein>
<comment type="caution">
    <text evidence="1">The sequence shown here is derived from an EMBL/GenBank/DDBJ whole genome shotgun (WGS) entry which is preliminary data.</text>
</comment>
<dbReference type="AlphaFoldDB" id="A0AAN8XJ90"/>